<dbReference type="SUPFAM" id="SSF53474">
    <property type="entry name" value="alpha/beta-Hydrolases"/>
    <property type="match status" value="1"/>
</dbReference>
<dbReference type="InterPro" id="IPR029058">
    <property type="entry name" value="AB_hydrolase_fold"/>
</dbReference>
<dbReference type="EMBL" id="FNCN01000010">
    <property type="protein sequence ID" value="SDH01760.1"/>
    <property type="molecule type" value="Genomic_DNA"/>
</dbReference>
<dbReference type="Gene3D" id="3.40.50.1820">
    <property type="entry name" value="alpha/beta hydrolase"/>
    <property type="match status" value="1"/>
</dbReference>
<dbReference type="Proteomes" id="UP000198923">
    <property type="component" value="Unassembled WGS sequence"/>
</dbReference>
<dbReference type="RefSeq" id="WP_093170671.1">
    <property type="nucleotide sequence ID" value="NZ_FNCN01000010.1"/>
</dbReference>
<keyword evidence="2" id="KW-1185">Reference proteome</keyword>
<dbReference type="OrthoDB" id="280053at2"/>
<evidence type="ECO:0008006" key="3">
    <source>
        <dbReference type="Google" id="ProtNLM"/>
    </source>
</evidence>
<evidence type="ECO:0000313" key="2">
    <source>
        <dbReference type="Proteomes" id="UP000198923"/>
    </source>
</evidence>
<proteinExistence type="predicted"/>
<sequence>MSHANDGPRFHDFTLVSFDRHGVLRDEGDLVASLVETLRRPSGPPVTDVFVFSHGWLNDRAQATATYREWIRGMGEYYFARRDEIQRRRPGFHPLLVGVHWPSAPWEDQRRLTTVEERVAFYADVIGHEAATDDLRPLLEQADRDPDTLSKENEARLHRLDELSGLRHDRVGAPPGHDRAAFEAKRIFARFRRADWRRSLDSGLLRTLLAPLWVTSFWKMKNRAVKVGHGGVHGLLRTLRQAGDPDVRVHLIGHSFGGVVCAGAVQGPDGASPLAPVHSLTLLQGALSLWSFAPEIPDSHRTGYFHPVIERGLVAGPVVATQSSHDRALGWFYKAAATLSKADHLAPGEDARLPRYGAVGSHGVAGLPDRTVALTAGASQLRFRMESGRCYNVESSALIDGGALSPVGAHSNLSHPSVAALVWEAATSA</sequence>
<gene>
    <name evidence="1" type="ORF">SAMN05421505_110123</name>
</gene>
<accession>A0A1G7Z0T3</accession>
<dbReference type="STRING" id="504805.SAMN05421505_110123"/>
<name>A0A1G7Z0T3_9ACTN</name>
<reference evidence="1 2" key="1">
    <citation type="submission" date="2016-10" db="EMBL/GenBank/DDBJ databases">
        <authorList>
            <person name="de Groot N.N."/>
        </authorList>
    </citation>
    <scope>NUCLEOTIDE SEQUENCE [LARGE SCALE GENOMIC DNA]</scope>
    <source>
        <strain evidence="1 2">CPCC 201354</strain>
    </source>
</reference>
<dbReference type="AlphaFoldDB" id="A0A1G7Z0T3"/>
<evidence type="ECO:0000313" key="1">
    <source>
        <dbReference type="EMBL" id="SDH01760.1"/>
    </source>
</evidence>
<protein>
    <recommendedName>
        <fullName evidence="3">Serine-threonine protein kinase</fullName>
    </recommendedName>
</protein>
<organism evidence="1 2">
    <name type="scientific">Sinosporangium album</name>
    <dbReference type="NCBI Taxonomy" id="504805"/>
    <lineage>
        <taxon>Bacteria</taxon>
        <taxon>Bacillati</taxon>
        <taxon>Actinomycetota</taxon>
        <taxon>Actinomycetes</taxon>
        <taxon>Streptosporangiales</taxon>
        <taxon>Streptosporangiaceae</taxon>
        <taxon>Sinosporangium</taxon>
    </lineage>
</organism>